<name>A0ABX4ZQZ6_9PAST</name>
<organism evidence="1 2">
    <name type="scientific">Avibacterium endocarditidis</name>
    <dbReference type="NCBI Taxonomy" id="380674"/>
    <lineage>
        <taxon>Bacteria</taxon>
        <taxon>Pseudomonadati</taxon>
        <taxon>Pseudomonadota</taxon>
        <taxon>Gammaproteobacteria</taxon>
        <taxon>Pasteurellales</taxon>
        <taxon>Pasteurellaceae</taxon>
        <taxon>Avibacterium</taxon>
    </lineage>
</organism>
<keyword evidence="2" id="KW-1185">Reference proteome</keyword>
<comment type="caution">
    <text evidence="1">The sequence shown here is derived from an EMBL/GenBank/DDBJ whole genome shotgun (WGS) entry which is preliminary data.</text>
</comment>
<dbReference type="RefSeq" id="WP_103855715.1">
    <property type="nucleotide sequence ID" value="NZ_CBCSDH010000011.1"/>
</dbReference>
<sequence length="61" mass="7182">MTYKVNLEDEFDKAVLSFIKTVYIQSKFNKERLLGLFSEDVIKAVMTTVDETKREVNYETI</sequence>
<evidence type="ECO:0000313" key="2">
    <source>
        <dbReference type="Proteomes" id="UP000237229"/>
    </source>
</evidence>
<accession>A0ABX4ZQZ6</accession>
<protein>
    <submittedName>
        <fullName evidence="1">Uncharacterized protein</fullName>
    </submittedName>
</protein>
<reference evidence="1 2" key="1">
    <citation type="submission" date="2018-02" db="EMBL/GenBank/DDBJ databases">
        <title>Classification genera of Pasteurellaceae by whole genome sequence comparison.</title>
        <authorList>
            <person name="Christensen H."/>
        </authorList>
    </citation>
    <scope>NUCLEOTIDE SEQUENCE [LARGE SCALE GENOMIC DNA]</scope>
    <source>
        <strain evidence="1 2">20186H4H1</strain>
    </source>
</reference>
<dbReference type="Proteomes" id="UP000237229">
    <property type="component" value="Unassembled WGS sequence"/>
</dbReference>
<evidence type="ECO:0000313" key="1">
    <source>
        <dbReference type="EMBL" id="POY41886.1"/>
    </source>
</evidence>
<dbReference type="EMBL" id="PQVI01000124">
    <property type="protein sequence ID" value="POY41886.1"/>
    <property type="molecule type" value="Genomic_DNA"/>
</dbReference>
<gene>
    <name evidence="1" type="ORF">C3Z13_09205</name>
</gene>
<proteinExistence type="predicted"/>